<feature type="compositionally biased region" description="Low complexity" evidence="8">
    <location>
        <begin position="1"/>
        <end position="20"/>
    </location>
</feature>
<evidence type="ECO:0000256" key="4">
    <source>
        <dbReference type="ARBA" id="ARBA00022692"/>
    </source>
</evidence>
<dbReference type="InterPro" id="IPR035906">
    <property type="entry name" value="MetI-like_sf"/>
</dbReference>
<evidence type="ECO:0000259" key="9">
    <source>
        <dbReference type="PROSITE" id="PS50928"/>
    </source>
</evidence>
<sequence length="329" mass="36372">MTVPTRARPRARTVATAPPARGRRWRRHRPRTFYLFASPWLLGFVLLTLFPLGYALALSFTNYDGFSPRWGFVGLRNYETAFTDPDTWSSLLRTLVFVVVVVPATIAVGLFLAALVNQRVRLRGVFRAIFFLPVVVPPVASAFVFRMLFDRDSGAATWLLAFFDQGPVEWLVDEKALVVLLLMIMWRVGSSMVISLAGLQGVPRELGEAAAIDGAGPWKTFTRVTLPVMSPVLFFQLVIGVIETFQIYLPALLLASAGQASLNASPGEGLYFYMVHVYSEAFANGNLGYASALLWLLTAVTVGYTAVMFRATRKLVYYESGPGGREEAP</sequence>
<dbReference type="CDD" id="cd06261">
    <property type="entry name" value="TM_PBP2"/>
    <property type="match status" value="1"/>
</dbReference>
<keyword evidence="11" id="KW-1185">Reference proteome</keyword>
<keyword evidence="2 7" id="KW-0813">Transport</keyword>
<dbReference type="Proteomes" id="UP000730591">
    <property type="component" value="Unassembled WGS sequence"/>
</dbReference>
<feature type="region of interest" description="Disordered" evidence="8">
    <location>
        <begin position="1"/>
        <end position="23"/>
    </location>
</feature>
<feature type="transmembrane region" description="Helical" evidence="7">
    <location>
        <begin position="176"/>
        <end position="199"/>
    </location>
</feature>
<name>A0ABX1A9Y9_9ACTN</name>
<dbReference type="PANTHER" id="PTHR30193">
    <property type="entry name" value="ABC TRANSPORTER PERMEASE PROTEIN"/>
    <property type="match status" value="1"/>
</dbReference>
<proteinExistence type="inferred from homology"/>
<feature type="transmembrane region" description="Helical" evidence="7">
    <location>
        <begin position="95"/>
        <end position="116"/>
    </location>
</feature>
<evidence type="ECO:0000313" key="11">
    <source>
        <dbReference type="Proteomes" id="UP000730591"/>
    </source>
</evidence>
<reference evidence="10 11" key="1">
    <citation type="submission" date="2020-03" db="EMBL/GenBank/DDBJ databases">
        <title>WGS of actinomycetes isolated from Thailand.</title>
        <authorList>
            <person name="Thawai C."/>
        </authorList>
    </citation>
    <scope>NUCLEOTIDE SEQUENCE [LARGE SCALE GENOMIC DNA]</scope>
    <source>
        <strain evidence="10 11">SBST2-5</strain>
    </source>
</reference>
<gene>
    <name evidence="10" type="ORF">HCJ93_18505</name>
</gene>
<feature type="domain" description="ABC transmembrane type-1" evidence="9">
    <location>
        <begin position="91"/>
        <end position="306"/>
    </location>
</feature>
<dbReference type="PROSITE" id="PS50928">
    <property type="entry name" value="ABC_TM1"/>
    <property type="match status" value="1"/>
</dbReference>
<feature type="transmembrane region" description="Helical" evidence="7">
    <location>
        <begin position="33"/>
        <end position="57"/>
    </location>
</feature>
<keyword evidence="4 7" id="KW-0812">Transmembrane</keyword>
<dbReference type="InterPro" id="IPR051393">
    <property type="entry name" value="ABC_transporter_permease"/>
</dbReference>
<evidence type="ECO:0000256" key="2">
    <source>
        <dbReference type="ARBA" id="ARBA00022448"/>
    </source>
</evidence>
<dbReference type="SUPFAM" id="SSF161098">
    <property type="entry name" value="MetI-like"/>
    <property type="match status" value="1"/>
</dbReference>
<comment type="caution">
    <text evidence="10">The sequence shown here is derived from an EMBL/GenBank/DDBJ whole genome shotgun (WGS) entry which is preliminary data.</text>
</comment>
<evidence type="ECO:0000256" key="1">
    <source>
        <dbReference type="ARBA" id="ARBA00004651"/>
    </source>
</evidence>
<evidence type="ECO:0000313" key="10">
    <source>
        <dbReference type="EMBL" id="NJP51990.1"/>
    </source>
</evidence>
<dbReference type="SUPFAM" id="SSF160964">
    <property type="entry name" value="MalF N-terminal region-like"/>
    <property type="match status" value="1"/>
</dbReference>
<feature type="transmembrane region" description="Helical" evidence="7">
    <location>
        <begin position="128"/>
        <end position="149"/>
    </location>
</feature>
<evidence type="ECO:0000256" key="8">
    <source>
        <dbReference type="SAM" id="MobiDB-lite"/>
    </source>
</evidence>
<evidence type="ECO:0000256" key="7">
    <source>
        <dbReference type="RuleBase" id="RU363032"/>
    </source>
</evidence>
<feature type="transmembrane region" description="Helical" evidence="7">
    <location>
        <begin position="228"/>
        <end position="249"/>
    </location>
</feature>
<organism evidence="10 11">
    <name type="scientific">Streptomyces composti</name>
    <dbReference type="NCBI Taxonomy" id="2720025"/>
    <lineage>
        <taxon>Bacteria</taxon>
        <taxon>Bacillati</taxon>
        <taxon>Actinomycetota</taxon>
        <taxon>Actinomycetes</taxon>
        <taxon>Kitasatosporales</taxon>
        <taxon>Streptomycetaceae</taxon>
        <taxon>Streptomyces</taxon>
    </lineage>
</organism>
<dbReference type="Gene3D" id="1.10.3720.10">
    <property type="entry name" value="MetI-like"/>
    <property type="match status" value="1"/>
</dbReference>
<evidence type="ECO:0000256" key="6">
    <source>
        <dbReference type="ARBA" id="ARBA00023136"/>
    </source>
</evidence>
<comment type="similarity">
    <text evidence="7">Belongs to the binding-protein-dependent transport system permease family.</text>
</comment>
<dbReference type="EMBL" id="JAATEM010000021">
    <property type="protein sequence ID" value="NJP51990.1"/>
    <property type="molecule type" value="Genomic_DNA"/>
</dbReference>
<comment type="subcellular location">
    <subcellularLocation>
        <location evidence="1 7">Cell membrane</location>
        <topology evidence="1 7">Multi-pass membrane protein</topology>
    </subcellularLocation>
</comment>
<dbReference type="Pfam" id="PF00528">
    <property type="entry name" value="BPD_transp_1"/>
    <property type="match status" value="1"/>
</dbReference>
<keyword evidence="6 7" id="KW-0472">Membrane</keyword>
<accession>A0ABX1A9Y9</accession>
<evidence type="ECO:0000256" key="5">
    <source>
        <dbReference type="ARBA" id="ARBA00022989"/>
    </source>
</evidence>
<dbReference type="InterPro" id="IPR000515">
    <property type="entry name" value="MetI-like"/>
</dbReference>
<keyword evidence="5 7" id="KW-1133">Transmembrane helix</keyword>
<protein>
    <submittedName>
        <fullName evidence="10">Sugar ABC transporter permease</fullName>
    </submittedName>
</protein>
<dbReference type="PANTHER" id="PTHR30193:SF41">
    <property type="entry name" value="DIACETYLCHITOBIOSE UPTAKE SYSTEM PERMEASE PROTEIN NGCF"/>
    <property type="match status" value="1"/>
</dbReference>
<evidence type="ECO:0000256" key="3">
    <source>
        <dbReference type="ARBA" id="ARBA00022475"/>
    </source>
</evidence>
<keyword evidence="3" id="KW-1003">Cell membrane</keyword>
<feature type="transmembrane region" description="Helical" evidence="7">
    <location>
        <begin position="287"/>
        <end position="307"/>
    </location>
</feature>